<dbReference type="EMBL" id="SLXT01000016">
    <property type="protein sequence ID" value="TCP63708.1"/>
    <property type="molecule type" value="Genomic_DNA"/>
</dbReference>
<dbReference type="Pfam" id="PF09587">
    <property type="entry name" value="PGA_cap"/>
    <property type="match status" value="1"/>
</dbReference>
<evidence type="ECO:0000256" key="2">
    <source>
        <dbReference type="SAM" id="MobiDB-lite"/>
    </source>
</evidence>
<evidence type="ECO:0000256" key="3">
    <source>
        <dbReference type="SAM" id="SignalP"/>
    </source>
</evidence>
<feature type="signal peptide" evidence="3">
    <location>
        <begin position="1"/>
        <end position="24"/>
    </location>
</feature>
<dbReference type="InterPro" id="IPR029052">
    <property type="entry name" value="Metallo-depent_PP-like"/>
</dbReference>
<organism evidence="5 6">
    <name type="scientific">Heliophilum fasciatum</name>
    <dbReference type="NCBI Taxonomy" id="35700"/>
    <lineage>
        <taxon>Bacteria</taxon>
        <taxon>Bacillati</taxon>
        <taxon>Bacillota</taxon>
        <taxon>Clostridia</taxon>
        <taxon>Eubacteriales</taxon>
        <taxon>Heliobacteriaceae</taxon>
        <taxon>Heliophilum</taxon>
    </lineage>
</organism>
<dbReference type="Proteomes" id="UP000294813">
    <property type="component" value="Unassembled WGS sequence"/>
</dbReference>
<sequence>MARLWTSIVLFGLMIFVMTGCIQAAGTGTSVPSRASSAPSAASSAPTTPAVPVQPAKPAKETITLVATGDILMHNTLIDSGLQPDGTYRFDHLFAPVRAYLEKGDYASVDLESAMAGPATGYTGYPLFNSPDELATAMKQSGFDLVTTANNHILDRGYAGALRTMDALQKAGLDVAGTNRNAQERDSFLIKNIRGVKVGYLAYGYSTNGIPVPKNHPEFYNFLDHGRILADIKALRPQVDVVVLLLHWGVEYAPQPTAEQKKWARDFFEAGADIIFGSHPHVIQPAEIIAVQGKDRYVIYSLGNSVGAQRGLERNSGVIVQVKLEKDSTNGQTTLQEVTYIPTYVHSYQEKGRLMYRMVAVEDAIAQIKNGREPYLTRDDLPTLEQVLAQTRGQLGASYRAAAQ</sequence>
<proteinExistence type="inferred from homology"/>
<dbReference type="RefSeq" id="WP_131919545.1">
    <property type="nucleotide sequence ID" value="NZ_JAOQNU010000015.1"/>
</dbReference>
<keyword evidence="3" id="KW-0732">Signal</keyword>
<dbReference type="PANTHER" id="PTHR33393:SF12">
    <property type="entry name" value="CAPSULE BIOSYNTHESIS PROTEIN CAPA"/>
    <property type="match status" value="1"/>
</dbReference>
<dbReference type="SMART" id="SM00854">
    <property type="entry name" value="PGA_cap"/>
    <property type="match status" value="1"/>
</dbReference>
<dbReference type="CDD" id="cd07381">
    <property type="entry name" value="MPP_CapA"/>
    <property type="match status" value="1"/>
</dbReference>
<dbReference type="InterPro" id="IPR019079">
    <property type="entry name" value="Capsule_synth_CapA"/>
</dbReference>
<name>A0A4R2RLE7_9FIRM</name>
<dbReference type="PANTHER" id="PTHR33393">
    <property type="entry name" value="POLYGLUTAMINE SYNTHESIS ACCESSORY PROTEIN RV0574C-RELATED"/>
    <property type="match status" value="1"/>
</dbReference>
<reference evidence="5 6" key="1">
    <citation type="submission" date="2019-03" db="EMBL/GenBank/DDBJ databases">
        <title>Genomic Encyclopedia of Type Strains, Phase IV (KMG-IV): sequencing the most valuable type-strain genomes for metagenomic binning, comparative biology and taxonomic classification.</title>
        <authorList>
            <person name="Goeker M."/>
        </authorList>
    </citation>
    <scope>NUCLEOTIDE SEQUENCE [LARGE SCALE GENOMIC DNA]</scope>
    <source>
        <strain evidence="5 6">DSM 11170</strain>
    </source>
</reference>
<comment type="caution">
    <text evidence="5">The sequence shown here is derived from an EMBL/GenBank/DDBJ whole genome shotgun (WGS) entry which is preliminary data.</text>
</comment>
<feature type="region of interest" description="Disordered" evidence="2">
    <location>
        <begin position="32"/>
        <end position="56"/>
    </location>
</feature>
<comment type="similarity">
    <text evidence="1">Belongs to the CapA family.</text>
</comment>
<gene>
    <name evidence="5" type="ORF">EDD73_11652</name>
</gene>
<evidence type="ECO:0000259" key="4">
    <source>
        <dbReference type="SMART" id="SM00854"/>
    </source>
</evidence>
<dbReference type="OrthoDB" id="9810906at2"/>
<dbReference type="PROSITE" id="PS51257">
    <property type="entry name" value="PROKAR_LIPOPROTEIN"/>
    <property type="match status" value="1"/>
</dbReference>
<dbReference type="Gene3D" id="3.60.21.10">
    <property type="match status" value="1"/>
</dbReference>
<feature type="domain" description="Capsule synthesis protein CapA" evidence="4">
    <location>
        <begin position="64"/>
        <end position="309"/>
    </location>
</feature>
<dbReference type="AlphaFoldDB" id="A0A4R2RLE7"/>
<dbReference type="InterPro" id="IPR052169">
    <property type="entry name" value="CW_Biosynth-Accessory"/>
</dbReference>
<evidence type="ECO:0000313" key="5">
    <source>
        <dbReference type="EMBL" id="TCP63708.1"/>
    </source>
</evidence>
<accession>A0A4R2RLE7</accession>
<keyword evidence="6" id="KW-1185">Reference proteome</keyword>
<evidence type="ECO:0000256" key="1">
    <source>
        <dbReference type="ARBA" id="ARBA00005662"/>
    </source>
</evidence>
<dbReference type="SUPFAM" id="SSF56300">
    <property type="entry name" value="Metallo-dependent phosphatases"/>
    <property type="match status" value="1"/>
</dbReference>
<evidence type="ECO:0000313" key="6">
    <source>
        <dbReference type="Proteomes" id="UP000294813"/>
    </source>
</evidence>
<protein>
    <submittedName>
        <fullName evidence="5">Poly-gamma-glutamate synthesis protein (Capsule biosynthesis protein)</fullName>
    </submittedName>
</protein>
<feature type="chain" id="PRO_5020347326" evidence="3">
    <location>
        <begin position="25"/>
        <end position="404"/>
    </location>
</feature>